<feature type="transmembrane region" description="Helical" evidence="1">
    <location>
        <begin position="101"/>
        <end position="122"/>
    </location>
</feature>
<sequence length="399" mass="40216">MPLTPYLHILRIPRMATSTLVAVLARLPMTATGVTLTLHVVGTLGHGYGAAGLVGTATTAGTALAAPLLGRMIDRHGLRPVVAVCGTTSATFWISAPHLPYAVLLVAALPAGALLIPAGPIARQVIAALVPVRQRRTAYSLDSVLVELTFMTGPALGILVTTQVSSTAALTAIGLLFGTCGCALFAVNPPVRTPEEAGQTSRAGIRPPLTSWLGRHMIATLLVATGALFVLVGAELAALATLRESGEVGAAGIVIAVMCLASLVGGVVHGVARRSASQLTLMVTLAALTIPAALVAEPWWLLALILVPSNLVCAPTLAATTERVSQLAPPAARGEAMGVQDSATRIGLALGSPVVGFVMDHTSPGMGFVAAGAGGLAFAAAGAALSRRSTSGRPAPQPA</sequence>
<comment type="caution">
    <text evidence="2">The sequence shown here is derived from an EMBL/GenBank/DDBJ whole genome shotgun (WGS) entry which is preliminary data.</text>
</comment>
<gene>
    <name evidence="2" type="ORF">GCM10009675_16070</name>
</gene>
<feature type="transmembrane region" description="Helical" evidence="1">
    <location>
        <begin position="218"/>
        <end position="242"/>
    </location>
</feature>
<evidence type="ECO:0000313" key="3">
    <source>
        <dbReference type="Proteomes" id="UP001500467"/>
    </source>
</evidence>
<proteinExistence type="predicted"/>
<dbReference type="Proteomes" id="UP001500467">
    <property type="component" value="Unassembled WGS sequence"/>
</dbReference>
<keyword evidence="1" id="KW-1133">Transmembrane helix</keyword>
<keyword evidence="3" id="KW-1185">Reference proteome</keyword>
<dbReference type="PANTHER" id="PTHR23542:SF1">
    <property type="entry name" value="MAJOR FACILITATOR SUPERFAMILY (MFS) PROFILE DOMAIN-CONTAINING PROTEIN"/>
    <property type="match status" value="1"/>
</dbReference>
<feature type="transmembrane region" description="Helical" evidence="1">
    <location>
        <begin position="48"/>
        <end position="70"/>
    </location>
</feature>
<feature type="transmembrane region" description="Helical" evidence="1">
    <location>
        <begin position="20"/>
        <end position="42"/>
    </location>
</feature>
<keyword evidence="1" id="KW-0472">Membrane</keyword>
<dbReference type="PANTHER" id="PTHR23542">
    <property type="match status" value="1"/>
</dbReference>
<feature type="transmembrane region" description="Helical" evidence="1">
    <location>
        <begin position="77"/>
        <end position="95"/>
    </location>
</feature>
<feature type="transmembrane region" description="Helical" evidence="1">
    <location>
        <begin position="365"/>
        <end position="385"/>
    </location>
</feature>
<accession>A0ABN1V9D8</accession>
<dbReference type="RefSeq" id="WP_253857035.1">
    <property type="nucleotide sequence ID" value="NZ_BAAALM010000005.1"/>
</dbReference>
<feature type="transmembrane region" description="Helical" evidence="1">
    <location>
        <begin position="168"/>
        <end position="187"/>
    </location>
</feature>
<feature type="transmembrane region" description="Helical" evidence="1">
    <location>
        <begin position="279"/>
        <end position="301"/>
    </location>
</feature>
<dbReference type="InterPro" id="IPR011701">
    <property type="entry name" value="MFS"/>
</dbReference>
<dbReference type="Pfam" id="PF07690">
    <property type="entry name" value="MFS_1"/>
    <property type="match status" value="1"/>
</dbReference>
<dbReference type="InterPro" id="IPR036259">
    <property type="entry name" value="MFS_trans_sf"/>
</dbReference>
<dbReference type="SUPFAM" id="SSF103473">
    <property type="entry name" value="MFS general substrate transporter"/>
    <property type="match status" value="1"/>
</dbReference>
<evidence type="ECO:0000256" key="1">
    <source>
        <dbReference type="SAM" id="Phobius"/>
    </source>
</evidence>
<keyword evidence="1" id="KW-0812">Transmembrane</keyword>
<evidence type="ECO:0000313" key="2">
    <source>
        <dbReference type="EMBL" id="GAA1200609.1"/>
    </source>
</evidence>
<dbReference type="EMBL" id="BAAALM010000005">
    <property type="protein sequence ID" value="GAA1200609.1"/>
    <property type="molecule type" value="Genomic_DNA"/>
</dbReference>
<dbReference type="Gene3D" id="1.20.1250.20">
    <property type="entry name" value="MFS general substrate transporter like domains"/>
    <property type="match status" value="1"/>
</dbReference>
<feature type="transmembrane region" description="Helical" evidence="1">
    <location>
        <begin position="143"/>
        <end position="162"/>
    </location>
</feature>
<reference evidence="2 3" key="1">
    <citation type="journal article" date="2019" name="Int. J. Syst. Evol. Microbiol.">
        <title>The Global Catalogue of Microorganisms (GCM) 10K type strain sequencing project: providing services to taxonomists for standard genome sequencing and annotation.</title>
        <authorList>
            <consortium name="The Broad Institute Genomics Platform"/>
            <consortium name="The Broad Institute Genome Sequencing Center for Infectious Disease"/>
            <person name="Wu L."/>
            <person name="Ma J."/>
        </authorList>
    </citation>
    <scope>NUCLEOTIDE SEQUENCE [LARGE SCALE GENOMIC DNA]</scope>
    <source>
        <strain evidence="2 3">JCM 13022</strain>
    </source>
</reference>
<name>A0ABN1V9D8_9PSEU</name>
<feature type="transmembrane region" description="Helical" evidence="1">
    <location>
        <begin position="248"/>
        <end position="272"/>
    </location>
</feature>
<organism evidence="2 3">
    <name type="scientific">Prauserella alba</name>
    <dbReference type="NCBI Taxonomy" id="176898"/>
    <lineage>
        <taxon>Bacteria</taxon>
        <taxon>Bacillati</taxon>
        <taxon>Actinomycetota</taxon>
        <taxon>Actinomycetes</taxon>
        <taxon>Pseudonocardiales</taxon>
        <taxon>Pseudonocardiaceae</taxon>
        <taxon>Prauserella</taxon>
    </lineage>
</organism>
<protein>
    <submittedName>
        <fullName evidence="2">MFS transporter</fullName>
    </submittedName>
</protein>